<comment type="caution">
    <text evidence="2">The sequence shown here is derived from an EMBL/GenBank/DDBJ whole genome shotgun (WGS) entry which is preliminary data.</text>
</comment>
<dbReference type="EMBL" id="SMBU01000003">
    <property type="protein sequence ID" value="TCV03547.1"/>
    <property type="molecule type" value="Genomic_DNA"/>
</dbReference>
<dbReference type="RefSeq" id="WP_132570038.1">
    <property type="nucleotide sequence ID" value="NZ_CBCSGL010000002.1"/>
</dbReference>
<protein>
    <submittedName>
        <fullName evidence="2">Uncharacterized protein</fullName>
    </submittedName>
</protein>
<keyword evidence="3" id="KW-1185">Reference proteome</keyword>
<keyword evidence="1" id="KW-0812">Transmembrane</keyword>
<reference evidence="2 3" key="1">
    <citation type="submission" date="2019-03" db="EMBL/GenBank/DDBJ databases">
        <title>Genomic Encyclopedia of Type Strains, Phase IV (KMG-IV): sequencing the most valuable type-strain genomes for metagenomic binning, comparative biology and taxonomic classification.</title>
        <authorList>
            <person name="Goeker M."/>
        </authorList>
    </citation>
    <scope>NUCLEOTIDE SEQUENCE [LARGE SCALE GENOMIC DNA]</scope>
    <source>
        <strain evidence="2 3">DSM 654</strain>
    </source>
</reference>
<evidence type="ECO:0000313" key="3">
    <source>
        <dbReference type="Proteomes" id="UP000295110"/>
    </source>
</evidence>
<keyword evidence="1" id="KW-0472">Membrane</keyword>
<feature type="transmembrane region" description="Helical" evidence="1">
    <location>
        <begin position="6"/>
        <end position="27"/>
    </location>
</feature>
<gene>
    <name evidence="2" type="ORF">EV671_1003202</name>
</gene>
<accession>A0A4R3VDW2</accession>
<dbReference type="AlphaFoldDB" id="A0A4R3VDW2"/>
<sequence>MAKNKVVRWLLAVAILLTGILASFYVAEWLQTVLRLPSFTIISRRGSATDLVVLALAICLLIGYLYIVPKLLRVSHEEMSRMMRGE</sequence>
<organism evidence="2 3">
    <name type="scientific">Roseateles saccharophilus</name>
    <name type="common">Pseudomonas saccharophila</name>
    <dbReference type="NCBI Taxonomy" id="304"/>
    <lineage>
        <taxon>Bacteria</taxon>
        <taxon>Pseudomonadati</taxon>
        <taxon>Pseudomonadota</taxon>
        <taxon>Betaproteobacteria</taxon>
        <taxon>Burkholderiales</taxon>
        <taxon>Sphaerotilaceae</taxon>
        <taxon>Roseateles</taxon>
    </lineage>
</organism>
<proteinExistence type="predicted"/>
<evidence type="ECO:0000256" key="1">
    <source>
        <dbReference type="SAM" id="Phobius"/>
    </source>
</evidence>
<keyword evidence="1" id="KW-1133">Transmembrane helix</keyword>
<name>A0A4R3VDW2_ROSSA</name>
<evidence type="ECO:0000313" key="2">
    <source>
        <dbReference type="EMBL" id="TCV03547.1"/>
    </source>
</evidence>
<feature type="transmembrane region" description="Helical" evidence="1">
    <location>
        <begin position="48"/>
        <end position="67"/>
    </location>
</feature>
<dbReference type="Proteomes" id="UP000295110">
    <property type="component" value="Unassembled WGS sequence"/>
</dbReference>